<dbReference type="PANTHER" id="PTHR46865">
    <property type="entry name" value="OXIDOREDUCTASE-RELATED"/>
    <property type="match status" value="1"/>
</dbReference>
<dbReference type="Pfam" id="PF01494">
    <property type="entry name" value="FAD_binding_3"/>
    <property type="match status" value="1"/>
</dbReference>
<dbReference type="EMBL" id="QFOT01000073">
    <property type="protein sequence ID" value="PZP55365.1"/>
    <property type="molecule type" value="Genomic_DNA"/>
</dbReference>
<proteinExistence type="predicted"/>
<evidence type="ECO:0000259" key="1">
    <source>
        <dbReference type="Pfam" id="PF01494"/>
    </source>
</evidence>
<dbReference type="PRINTS" id="PR00420">
    <property type="entry name" value="RNGMNOXGNASE"/>
</dbReference>
<dbReference type="Proteomes" id="UP000249739">
    <property type="component" value="Unassembled WGS sequence"/>
</dbReference>
<evidence type="ECO:0000313" key="3">
    <source>
        <dbReference type="Proteomes" id="UP000249739"/>
    </source>
</evidence>
<dbReference type="InterPro" id="IPR002938">
    <property type="entry name" value="FAD-bd"/>
</dbReference>
<dbReference type="InterPro" id="IPR051704">
    <property type="entry name" value="FAD_aromatic-hydroxylase"/>
</dbReference>
<sequence length="415" mass="46363">MIPLKIAVIGSGTAGLAASAFLMKDGHDVTLIERFSDPRPLGAGLMLQPTGLACLACLDLDQKAIAYGTKILSLFGRSANGCTVFDIDYRNLRPHFFGLGIHRGALFSILHEEVLRLKIRIITNCEITDTRIEGDKRVLINARGKDCGAYDLVVDASGTRSALRSKSPYIKLNKPYPYGAIWGVCEDANQAFGGNSLQQRYDGAGIMMGALAIGKRPSDQKETLAFFWSLPTHLHQAWKDDGMDKWKSQVNNYWPELAPFIDQFKTPDDLTFAQYSDVIMKRWDDERIVFIGDAAHSTSPQLGQGANLGMMDALILSLSLKQTDNLQLALSQYSKRRKSHTHFYQYASRWLTPFFQSDSKFAAFVRDRSFGLLCKTPYVKTEMMKTLAGIKTGLFTHMNPGTLHRSYDLRSNQPL</sequence>
<organism evidence="2 3">
    <name type="scientific">Micavibrio aeruginosavorus</name>
    <dbReference type="NCBI Taxonomy" id="349221"/>
    <lineage>
        <taxon>Bacteria</taxon>
        <taxon>Pseudomonadati</taxon>
        <taxon>Bdellovibrionota</taxon>
        <taxon>Bdellovibrionia</taxon>
        <taxon>Bdellovibrionales</taxon>
        <taxon>Pseudobdellovibrionaceae</taxon>
        <taxon>Micavibrio</taxon>
    </lineage>
</organism>
<dbReference type="SUPFAM" id="SSF51905">
    <property type="entry name" value="FAD/NAD(P)-binding domain"/>
    <property type="match status" value="1"/>
</dbReference>
<comment type="caution">
    <text evidence="2">The sequence shown here is derived from an EMBL/GenBank/DDBJ whole genome shotgun (WGS) entry which is preliminary data.</text>
</comment>
<protein>
    <recommendedName>
        <fullName evidence="1">FAD-binding domain-containing protein</fullName>
    </recommendedName>
</protein>
<dbReference type="Gene3D" id="3.50.50.60">
    <property type="entry name" value="FAD/NAD(P)-binding domain"/>
    <property type="match status" value="1"/>
</dbReference>
<reference evidence="2 3" key="1">
    <citation type="submission" date="2017-08" db="EMBL/GenBank/DDBJ databases">
        <title>Infants hospitalized years apart are colonized by the same room-sourced microbial strains.</title>
        <authorList>
            <person name="Brooks B."/>
            <person name="Olm M.R."/>
            <person name="Firek B.A."/>
            <person name="Baker R."/>
            <person name="Thomas B.C."/>
            <person name="Morowitz M.J."/>
            <person name="Banfield J.F."/>
        </authorList>
    </citation>
    <scope>NUCLEOTIDE SEQUENCE [LARGE SCALE GENOMIC DNA]</scope>
    <source>
        <strain evidence="2">S2_006_000_R2_64</strain>
    </source>
</reference>
<dbReference type="AlphaFoldDB" id="A0A2W5FH93"/>
<dbReference type="Gene3D" id="3.30.9.10">
    <property type="entry name" value="D-Amino Acid Oxidase, subunit A, domain 2"/>
    <property type="match status" value="1"/>
</dbReference>
<name>A0A2W5FH93_9BACT</name>
<evidence type="ECO:0000313" key="2">
    <source>
        <dbReference type="EMBL" id="PZP55365.1"/>
    </source>
</evidence>
<dbReference type="GO" id="GO:0071949">
    <property type="term" value="F:FAD binding"/>
    <property type="evidence" value="ECO:0007669"/>
    <property type="project" value="InterPro"/>
</dbReference>
<gene>
    <name evidence="2" type="ORF">DI586_07110</name>
</gene>
<accession>A0A2W5FH93</accession>
<feature type="domain" description="FAD-binding" evidence="1">
    <location>
        <begin position="5"/>
        <end position="338"/>
    </location>
</feature>
<dbReference type="InterPro" id="IPR036188">
    <property type="entry name" value="FAD/NAD-bd_sf"/>
</dbReference>